<evidence type="ECO:0000256" key="1">
    <source>
        <dbReference type="ARBA" id="ARBA00009437"/>
    </source>
</evidence>
<dbReference type="Proteomes" id="UP001595848">
    <property type="component" value="Unassembled WGS sequence"/>
</dbReference>
<dbReference type="Pfam" id="PF00126">
    <property type="entry name" value="HTH_1"/>
    <property type="match status" value="1"/>
</dbReference>
<dbReference type="InterPro" id="IPR005119">
    <property type="entry name" value="LysR_subst-bd"/>
</dbReference>
<evidence type="ECO:0000256" key="5">
    <source>
        <dbReference type="SAM" id="MobiDB-lite"/>
    </source>
</evidence>
<gene>
    <name evidence="7" type="primary">gcvA</name>
    <name evidence="7" type="ORF">ACFOY1_02275</name>
</gene>
<keyword evidence="8" id="KW-1185">Reference proteome</keyword>
<evidence type="ECO:0000256" key="2">
    <source>
        <dbReference type="ARBA" id="ARBA00023015"/>
    </source>
</evidence>
<name>A0ABV8NV40_9BURK</name>
<dbReference type="EMBL" id="JBHSBV010000001">
    <property type="protein sequence ID" value="MFC4199768.1"/>
    <property type="molecule type" value="Genomic_DNA"/>
</dbReference>
<evidence type="ECO:0000256" key="4">
    <source>
        <dbReference type="ARBA" id="ARBA00023163"/>
    </source>
</evidence>
<accession>A0ABV8NV40</accession>
<dbReference type="Pfam" id="PF03466">
    <property type="entry name" value="LysR_substrate"/>
    <property type="match status" value="1"/>
</dbReference>
<feature type="domain" description="HTH lysR-type" evidence="6">
    <location>
        <begin position="4"/>
        <end position="61"/>
    </location>
</feature>
<dbReference type="CDD" id="cd08432">
    <property type="entry name" value="PBP2_GcdR_TrpI_HvrB_AmpR_like"/>
    <property type="match status" value="1"/>
</dbReference>
<evidence type="ECO:0000256" key="3">
    <source>
        <dbReference type="ARBA" id="ARBA00023125"/>
    </source>
</evidence>
<dbReference type="InterPro" id="IPR000847">
    <property type="entry name" value="LysR_HTH_N"/>
</dbReference>
<keyword evidence="3" id="KW-0238">DNA-binding</keyword>
<comment type="similarity">
    <text evidence="1">Belongs to the LysR transcriptional regulatory family.</text>
</comment>
<evidence type="ECO:0000259" key="6">
    <source>
        <dbReference type="PROSITE" id="PS50931"/>
    </source>
</evidence>
<dbReference type="PANTHER" id="PTHR30537">
    <property type="entry name" value="HTH-TYPE TRANSCRIPTIONAL REGULATOR"/>
    <property type="match status" value="1"/>
</dbReference>
<reference evidence="8" key="1">
    <citation type="journal article" date="2019" name="Int. J. Syst. Evol. Microbiol.">
        <title>The Global Catalogue of Microorganisms (GCM) 10K type strain sequencing project: providing services to taxonomists for standard genome sequencing and annotation.</title>
        <authorList>
            <consortium name="The Broad Institute Genomics Platform"/>
            <consortium name="The Broad Institute Genome Sequencing Center for Infectious Disease"/>
            <person name="Wu L."/>
            <person name="Ma J."/>
        </authorList>
    </citation>
    <scope>NUCLEOTIDE SEQUENCE [LARGE SCALE GENOMIC DNA]</scope>
    <source>
        <strain evidence="8">LMG 24813</strain>
    </source>
</reference>
<sequence length="321" mass="36310">MNTPPLYAIKVFEIAARHESFKQAAIELSLTAGAVSRQIALLEAHLGIPLFHRLHREVRLTASGKDYWEQISEPLLQLSTATGAIRQRNLMNSLHIWCPMTFSLRWLIPRLMKFQVKFPECHVTFSTTLAPVDYRLNNADVAIRIGRGNWPNLSSRKLIDIELVPVCSPAFLADHPLASYDDLHRYTLLHSMVHPDYWKTWLRAMRAERDDTQEGIRFGSVSLAYQFAKEGYGIAIAQHALVVEDLESGALAAPFAERVKIPDAFYLIHSEATADKYYAMEFRAWLTEEAAAFEAQRRQLMRPGPGGAAPRHPAAIGRPPR</sequence>
<dbReference type="PANTHER" id="PTHR30537:SF74">
    <property type="entry name" value="HTH-TYPE TRANSCRIPTIONAL REGULATOR TRPI"/>
    <property type="match status" value="1"/>
</dbReference>
<evidence type="ECO:0000313" key="8">
    <source>
        <dbReference type="Proteomes" id="UP001595848"/>
    </source>
</evidence>
<comment type="caution">
    <text evidence="7">The sequence shown here is derived from an EMBL/GenBank/DDBJ whole genome shotgun (WGS) entry which is preliminary data.</text>
</comment>
<feature type="region of interest" description="Disordered" evidence="5">
    <location>
        <begin position="301"/>
        <end position="321"/>
    </location>
</feature>
<evidence type="ECO:0000313" key="7">
    <source>
        <dbReference type="EMBL" id="MFC4199768.1"/>
    </source>
</evidence>
<proteinExistence type="inferred from homology"/>
<organism evidence="7 8">
    <name type="scientific">Candidimonas humi</name>
    <dbReference type="NCBI Taxonomy" id="683355"/>
    <lineage>
        <taxon>Bacteria</taxon>
        <taxon>Pseudomonadati</taxon>
        <taxon>Pseudomonadota</taxon>
        <taxon>Betaproteobacteria</taxon>
        <taxon>Burkholderiales</taxon>
        <taxon>Alcaligenaceae</taxon>
        <taxon>Candidimonas</taxon>
    </lineage>
</organism>
<dbReference type="RefSeq" id="WP_217962563.1">
    <property type="nucleotide sequence ID" value="NZ_JAHTBN010000001.1"/>
</dbReference>
<protein>
    <submittedName>
        <fullName evidence="7">Transcriptional regulator GcvA</fullName>
    </submittedName>
</protein>
<feature type="compositionally biased region" description="Low complexity" evidence="5">
    <location>
        <begin position="308"/>
        <end position="321"/>
    </location>
</feature>
<keyword evidence="4" id="KW-0804">Transcription</keyword>
<dbReference type="InterPro" id="IPR058163">
    <property type="entry name" value="LysR-type_TF_proteobact-type"/>
</dbReference>
<dbReference type="PROSITE" id="PS50931">
    <property type="entry name" value="HTH_LYSR"/>
    <property type="match status" value="1"/>
</dbReference>
<keyword evidence="2" id="KW-0805">Transcription regulation</keyword>
<dbReference type="NCBIfam" id="NF008352">
    <property type="entry name" value="PRK11139.1"/>
    <property type="match status" value="1"/>
</dbReference>